<evidence type="ECO:0000256" key="8">
    <source>
        <dbReference type="ARBA" id="ARBA00023316"/>
    </source>
</evidence>
<evidence type="ECO:0000313" key="13">
    <source>
        <dbReference type="Proteomes" id="UP000290682"/>
    </source>
</evidence>
<evidence type="ECO:0000256" key="4">
    <source>
        <dbReference type="ARBA" id="ARBA00022679"/>
    </source>
</evidence>
<feature type="signal peptide" evidence="10">
    <location>
        <begin position="1"/>
        <end position="23"/>
    </location>
</feature>
<dbReference type="Proteomes" id="UP000290682">
    <property type="component" value="Unassembled WGS sequence"/>
</dbReference>
<feature type="active site" description="Nucleophile" evidence="9">
    <location>
        <position position="192"/>
    </location>
</feature>
<evidence type="ECO:0000256" key="5">
    <source>
        <dbReference type="ARBA" id="ARBA00022801"/>
    </source>
</evidence>
<dbReference type="InterPro" id="IPR038063">
    <property type="entry name" value="Transpep_catalytic_dom"/>
</dbReference>
<evidence type="ECO:0000256" key="6">
    <source>
        <dbReference type="ARBA" id="ARBA00022960"/>
    </source>
</evidence>
<gene>
    <name evidence="12" type="ORF">EBB06_03945</name>
</gene>
<keyword evidence="10" id="KW-0732">Signal</keyword>
<evidence type="ECO:0000256" key="9">
    <source>
        <dbReference type="PROSITE-ProRule" id="PRU01373"/>
    </source>
</evidence>
<dbReference type="PROSITE" id="PS52029">
    <property type="entry name" value="LD_TPASE"/>
    <property type="match status" value="1"/>
</dbReference>
<protein>
    <submittedName>
        <fullName evidence="12">L,D-transpeptidase</fullName>
    </submittedName>
</protein>
<feature type="chain" id="PRO_5045502774" evidence="10">
    <location>
        <begin position="24"/>
        <end position="219"/>
    </location>
</feature>
<reference evidence="12 13" key="1">
    <citation type="submission" date="2018-10" db="EMBL/GenBank/DDBJ databases">
        <title>Draft genome of Fastidiocella sp. strain 375T, a bacterium isolated from a karstic cave dripping water.</title>
        <authorList>
            <person name="Coelho C."/>
            <person name="Verissimo A."/>
            <person name="Tiago I."/>
        </authorList>
    </citation>
    <scope>NUCLEOTIDE SEQUENCE [LARGE SCALE GENOMIC DNA]</scope>
    <source>
        <strain evidence="12 13">CAVE-375</strain>
    </source>
</reference>
<evidence type="ECO:0000256" key="2">
    <source>
        <dbReference type="ARBA" id="ARBA00005992"/>
    </source>
</evidence>
<evidence type="ECO:0000256" key="3">
    <source>
        <dbReference type="ARBA" id="ARBA00022676"/>
    </source>
</evidence>
<evidence type="ECO:0000256" key="7">
    <source>
        <dbReference type="ARBA" id="ARBA00022984"/>
    </source>
</evidence>
<keyword evidence="6 9" id="KW-0133">Cell shape</keyword>
<comment type="caution">
    <text evidence="12">The sequence shown here is derived from an EMBL/GenBank/DDBJ whole genome shotgun (WGS) entry which is preliminary data.</text>
</comment>
<dbReference type="Gene3D" id="2.40.440.10">
    <property type="entry name" value="L,D-transpeptidase catalytic domain-like"/>
    <property type="match status" value="1"/>
</dbReference>
<name>A0ABY0FFH4_9NEIS</name>
<feature type="domain" description="L,D-TPase catalytic" evidence="11">
    <location>
        <begin position="59"/>
        <end position="216"/>
    </location>
</feature>
<keyword evidence="4" id="KW-0808">Transferase</keyword>
<keyword evidence="7 9" id="KW-0573">Peptidoglycan synthesis</keyword>
<dbReference type="SUPFAM" id="SSF141523">
    <property type="entry name" value="L,D-transpeptidase catalytic domain-like"/>
    <property type="match status" value="1"/>
</dbReference>
<dbReference type="PANTHER" id="PTHR30582">
    <property type="entry name" value="L,D-TRANSPEPTIDASE"/>
    <property type="match status" value="1"/>
</dbReference>
<evidence type="ECO:0000313" key="12">
    <source>
        <dbReference type="EMBL" id="RXZ45052.1"/>
    </source>
</evidence>
<dbReference type="PANTHER" id="PTHR30582:SF24">
    <property type="entry name" value="L,D-TRANSPEPTIDASE ERFK_SRFK-RELATED"/>
    <property type="match status" value="1"/>
</dbReference>
<proteinExistence type="inferred from homology"/>
<comment type="pathway">
    <text evidence="1 9">Cell wall biogenesis; peptidoglycan biosynthesis.</text>
</comment>
<evidence type="ECO:0000256" key="10">
    <source>
        <dbReference type="SAM" id="SignalP"/>
    </source>
</evidence>
<keyword evidence="5" id="KW-0378">Hydrolase</keyword>
<organism evidence="12 13">
    <name type="scientific">Crenobacter cavernae</name>
    <dbReference type="NCBI Taxonomy" id="2290923"/>
    <lineage>
        <taxon>Bacteria</taxon>
        <taxon>Pseudomonadati</taxon>
        <taxon>Pseudomonadota</taxon>
        <taxon>Betaproteobacteria</taxon>
        <taxon>Neisseriales</taxon>
        <taxon>Neisseriaceae</taxon>
        <taxon>Crenobacter</taxon>
    </lineage>
</organism>
<comment type="similarity">
    <text evidence="2">Belongs to the YkuD family.</text>
</comment>
<dbReference type="InterPro" id="IPR005490">
    <property type="entry name" value="LD_TPept_cat_dom"/>
</dbReference>
<keyword evidence="8 9" id="KW-0961">Cell wall biogenesis/degradation</keyword>
<dbReference type="InterPro" id="IPR050979">
    <property type="entry name" value="LD-transpeptidase"/>
</dbReference>
<dbReference type="EMBL" id="REGR01000002">
    <property type="protein sequence ID" value="RXZ45052.1"/>
    <property type="molecule type" value="Genomic_DNA"/>
</dbReference>
<evidence type="ECO:0000259" key="11">
    <source>
        <dbReference type="PROSITE" id="PS52029"/>
    </source>
</evidence>
<sequence length="219" mass="24701">MNTLRPERWLFACLGLVALPTLAEPALDPLLDAAQFAQRQNVDGPLTATAPNPYDYGRPWIRVGVKSQSLTYYDGWGLPVKRYAVSTARNGVGETKNSYQTPRGWHRVCERIGDGVTPDTIIFRRDVTPWKYTSELHEQYPDKDWILTRILWLCGMEPGKNQGGDVDSYERFIYIHGAGEHVSYGTPTSLGCVRMKSHDVIDLFNRTPKGTDVLIEENG</sequence>
<keyword evidence="3" id="KW-0328">Glycosyltransferase</keyword>
<dbReference type="CDD" id="cd16913">
    <property type="entry name" value="YkuD_like"/>
    <property type="match status" value="1"/>
</dbReference>
<dbReference type="Pfam" id="PF03734">
    <property type="entry name" value="YkuD"/>
    <property type="match status" value="1"/>
</dbReference>
<accession>A0ABY0FFH4</accession>
<feature type="active site" description="Proton donor/acceptor" evidence="9">
    <location>
        <position position="176"/>
    </location>
</feature>
<dbReference type="RefSeq" id="WP_129211711.1">
    <property type="nucleotide sequence ID" value="NZ_REGR01000002.1"/>
</dbReference>
<evidence type="ECO:0000256" key="1">
    <source>
        <dbReference type="ARBA" id="ARBA00004752"/>
    </source>
</evidence>
<keyword evidence="13" id="KW-1185">Reference proteome</keyword>